<dbReference type="EMBL" id="JAPTNG010000009">
    <property type="protein sequence ID" value="MCZ0831843.1"/>
    <property type="molecule type" value="Genomic_DNA"/>
</dbReference>
<evidence type="ECO:0000313" key="1">
    <source>
        <dbReference type="EMBL" id="MCZ0831843.1"/>
    </source>
</evidence>
<accession>A0ABT4HZ43</accession>
<gene>
    <name evidence="1" type="ORF">O0535_13945</name>
</gene>
<dbReference type="Proteomes" id="UP001067708">
    <property type="component" value="Unassembled WGS sequence"/>
</dbReference>
<comment type="caution">
    <text evidence="1">The sequence shown here is derived from an EMBL/GenBank/DDBJ whole genome shotgun (WGS) entry which is preliminary data.</text>
</comment>
<organism evidence="1 2">
    <name type="scientific">Brevibacillus halotolerans</name>
    <dbReference type="NCBI Taxonomy" id="1507437"/>
    <lineage>
        <taxon>Bacteria</taxon>
        <taxon>Bacillati</taxon>
        <taxon>Bacillota</taxon>
        <taxon>Bacilli</taxon>
        <taxon>Bacillales</taxon>
        <taxon>Paenibacillaceae</taxon>
        <taxon>Brevibacillus</taxon>
    </lineage>
</organism>
<protein>
    <recommendedName>
        <fullName evidence="3">Phage tail protein</fullName>
    </recommendedName>
</protein>
<evidence type="ECO:0008006" key="3">
    <source>
        <dbReference type="Google" id="ProtNLM"/>
    </source>
</evidence>
<reference evidence="1" key="1">
    <citation type="submission" date="2022-09" db="EMBL/GenBank/DDBJ databases">
        <title>Genome analysis and characterization of larvicidal activity of Brevibacillus strains.</title>
        <authorList>
            <person name="Patrusheva E.V."/>
            <person name="Izotova A.O."/>
            <person name="Toshchakov S.V."/>
            <person name="Sineoky S.P."/>
        </authorList>
    </citation>
    <scope>NUCLEOTIDE SEQUENCE</scope>
    <source>
        <strain evidence="1">VKPM_B-13244</strain>
    </source>
</reference>
<name>A0ABT4HZ43_9BACL</name>
<dbReference type="RefSeq" id="WP_258417678.1">
    <property type="nucleotide sequence ID" value="NZ_JAPTNG010000009.1"/>
</dbReference>
<sequence length="189" mass="20730">MAKLPDTASISDIIKALTEVEAINQKADLVSVVGSPASNSLPVSDAVSKLLDAKTKLVSNLKAQGVNANVTESMIALANKIITMPNKRWAAGTIQNAEKLEVSGLAFMPSIALCVRQNAESEESFFVNMVRDQKYAFRNPNGYFYTFGNERGYLYIDPESRGKTSLTSDGFSFKTPRYSPDTLNWIAYE</sequence>
<keyword evidence="2" id="KW-1185">Reference proteome</keyword>
<proteinExistence type="predicted"/>
<evidence type="ECO:0000313" key="2">
    <source>
        <dbReference type="Proteomes" id="UP001067708"/>
    </source>
</evidence>